<keyword evidence="12" id="KW-0472">Membrane</keyword>
<evidence type="ECO:0000259" key="14">
    <source>
        <dbReference type="Pfam" id="PF05649"/>
    </source>
</evidence>
<evidence type="ECO:0000256" key="9">
    <source>
        <dbReference type="ARBA" id="ARBA00023049"/>
    </source>
</evidence>
<dbReference type="PANTHER" id="PTHR11733">
    <property type="entry name" value="ZINC METALLOPROTEASE FAMILY M13 NEPRILYSIN-RELATED"/>
    <property type="match status" value="1"/>
</dbReference>
<reference evidence="15 16" key="1">
    <citation type="submission" date="2015-08" db="EMBL/GenBank/DDBJ databases">
        <title>Ancestral chromatin configuration constrains chromatin evolution on differentiating sex chromosomes in Drosophila.</title>
        <authorList>
            <person name="Zhou Q."/>
            <person name="Bachtrog D."/>
        </authorList>
    </citation>
    <scope>NUCLEOTIDE SEQUENCE [LARGE SCALE GENOMIC DNA]</scope>
    <source>
        <tissue evidence="15">Whole larvae</tissue>
    </source>
</reference>
<evidence type="ECO:0000256" key="5">
    <source>
        <dbReference type="ARBA" id="ARBA00022723"/>
    </source>
</evidence>
<dbReference type="STRING" id="30019.A0A0M4EQP9"/>
<keyword evidence="4" id="KW-0645">Protease</keyword>
<keyword evidence="11" id="KW-0325">Glycoprotein</keyword>
<dbReference type="GO" id="GO:0004222">
    <property type="term" value="F:metalloendopeptidase activity"/>
    <property type="evidence" value="ECO:0007669"/>
    <property type="project" value="InterPro"/>
</dbReference>
<dbReference type="Pfam" id="PF01431">
    <property type="entry name" value="Peptidase_M13"/>
    <property type="match status" value="1"/>
</dbReference>
<feature type="domain" description="Peptidase M13 C-terminal" evidence="13">
    <location>
        <begin position="830"/>
        <end position="1038"/>
    </location>
</feature>
<proteinExistence type="inferred from homology"/>
<evidence type="ECO:0000259" key="13">
    <source>
        <dbReference type="Pfam" id="PF01431"/>
    </source>
</evidence>
<feature type="domain" description="Peptidase M13 N-terminal" evidence="14">
    <location>
        <begin position="418"/>
        <end position="771"/>
    </location>
</feature>
<accession>A0A0M4EQP9</accession>
<protein>
    <submittedName>
        <fullName evidence="15">Nep4</fullName>
    </submittedName>
</protein>
<dbReference type="OrthoDB" id="6475849at2759"/>
<evidence type="ECO:0000256" key="11">
    <source>
        <dbReference type="ARBA" id="ARBA00023180"/>
    </source>
</evidence>
<dbReference type="InterPro" id="IPR042089">
    <property type="entry name" value="Peptidase_M13_dom_2"/>
</dbReference>
<dbReference type="PANTHER" id="PTHR11733:SF238">
    <property type="entry name" value="FI07649P-RELATED"/>
    <property type="match status" value="1"/>
</dbReference>
<dbReference type="Pfam" id="PF05649">
    <property type="entry name" value="Peptidase_M13_N"/>
    <property type="match status" value="2"/>
</dbReference>
<evidence type="ECO:0000256" key="3">
    <source>
        <dbReference type="ARBA" id="ARBA00007357"/>
    </source>
</evidence>
<keyword evidence="16" id="KW-1185">Reference proteome</keyword>
<name>A0A0M4EQP9_DROBS</name>
<dbReference type="FunFam" id="3.40.390.10:FF:000076">
    <property type="entry name" value="membrane metallo-endopeptidase-like 1"/>
    <property type="match status" value="1"/>
</dbReference>
<keyword evidence="12" id="KW-0812">Transmembrane</keyword>
<dbReference type="GO" id="GO:0046872">
    <property type="term" value="F:metal ion binding"/>
    <property type="evidence" value="ECO:0007669"/>
    <property type="project" value="UniProtKB-KW"/>
</dbReference>
<keyword evidence="8" id="KW-0735">Signal-anchor</keyword>
<evidence type="ECO:0000313" key="16">
    <source>
        <dbReference type="Proteomes" id="UP000494163"/>
    </source>
</evidence>
<keyword evidence="9" id="KW-0482">Metalloprotease</keyword>
<keyword evidence="5" id="KW-0479">Metal-binding</keyword>
<dbReference type="PROSITE" id="PS51885">
    <property type="entry name" value="NEPRILYSIN"/>
    <property type="match status" value="1"/>
</dbReference>
<evidence type="ECO:0000256" key="4">
    <source>
        <dbReference type="ARBA" id="ARBA00022670"/>
    </source>
</evidence>
<keyword evidence="10" id="KW-1015">Disulfide bond</keyword>
<evidence type="ECO:0000256" key="2">
    <source>
        <dbReference type="ARBA" id="ARBA00004401"/>
    </source>
</evidence>
<dbReference type="AlphaFoldDB" id="A0A0M4EQP9"/>
<evidence type="ECO:0000256" key="10">
    <source>
        <dbReference type="ARBA" id="ARBA00023157"/>
    </source>
</evidence>
<comment type="subcellular location">
    <subcellularLocation>
        <location evidence="2">Cell membrane</location>
        <topology evidence="2">Single-pass type II membrane protein</topology>
    </subcellularLocation>
</comment>
<comment type="similarity">
    <text evidence="3">Belongs to the peptidase M13 family.</text>
</comment>
<evidence type="ECO:0000256" key="1">
    <source>
        <dbReference type="ARBA" id="ARBA00001947"/>
    </source>
</evidence>
<comment type="cofactor">
    <cofactor evidence="1">
        <name>Zn(2+)</name>
        <dbReference type="ChEBI" id="CHEBI:29105"/>
    </cofactor>
</comment>
<dbReference type="InterPro" id="IPR008753">
    <property type="entry name" value="Peptidase_M13_N"/>
</dbReference>
<dbReference type="EMBL" id="CP012526">
    <property type="protein sequence ID" value="ALC46697.1"/>
    <property type="molecule type" value="Genomic_DNA"/>
</dbReference>
<dbReference type="PRINTS" id="PR00786">
    <property type="entry name" value="NEPRILYSIN"/>
</dbReference>
<dbReference type="GO" id="GO:0016485">
    <property type="term" value="P:protein processing"/>
    <property type="evidence" value="ECO:0007669"/>
    <property type="project" value="TreeGrafter"/>
</dbReference>
<sequence length="1039" mass="119683">MSRHNTLKLALPQVHSITAAPQARPAQRGVKLGLGVNQQTGRVQWCPGLTCCKLLLLIPVVMLPLTLVLLLLLRLDGMLQALQLREQRAQSMEPTLVVPAYLEDYESLLPEGDSYNELINDEFLVPQARRAQLETQAAARAKRCLPYRYTNGETLELEERSILMKDARTSFLPYGISLGAMPRECLQNELDTEVVEDARSSEQEGSHKKAIPKRFPDTYYLSNGRARREAEEQTERDLAAQIIETTAALQSFWNEQGTRDDIRKTQAKTMQRYMNTKVDPCVDFYKYACGNWEKLHPIPKDKAGFDTFEMLRESLDLVLRNLLEKNAHTVNAEAHGRNTLFKLNEPEPQAAQQQSVELLAKRLRRHIVERRSLFNRVLVRYKRFTNGTKRKRLIDTTREKTQEAEATTLNKDLSKDKFKDEQADIVQAAKAEFLKPQYDARLKAKNLYKSCVNSELLNARGLEPLHTLISQLGGWPVLDADWQSTHFDWQQLAATLRRYNNDILIVQWVGADIKNSEENIIQFDQTGLGLPTREYFLQQNNAKYLLAYQRYMSEVMHKLGASRQRALQTAAELIAFETQLARITAPAEQRLNVTKLYKRMSLQQLQTEVPQIKWAAYLSTLQDRSVGEQEQVVIYAVDYMKQLVRLLDETEPRTIANYMMWRFVRHRINNVDDRFDDIKQHFYHALFGREESPQRWKVCIAQVNTNMGMAVGSMFVSRYFDDNSKRDTLRMTHELQQAFRDILKTTDWLDHATKQLAEDKVNAMSLKIGYPDFILNAAELNEKYAGIDIHADKYFENTLNVLLHTARMEQTKLHERVNKTNWQTAPAIVNAYYSRNKNQIMFPAGILQPPFYHRHFPKSLNFGGIGVVIGHELTHGFDDKGRLFDSNGNIHKWWTDSSIRGFDERARCIISQYGNYTVEEVGIALNGESTQGENIADNGGLRQAFHAYKRWTSDHPQEARDEMLPGLNMTGPQLFFLNFGQVWCGAMRPEAMRNKLNTAIHSPGRYRVIGTLSNSYDFAREFHCMPGTPMNPINKCSVW</sequence>
<keyword evidence="7" id="KW-0862">Zinc</keyword>
<dbReference type="GO" id="GO:0005886">
    <property type="term" value="C:plasma membrane"/>
    <property type="evidence" value="ECO:0007669"/>
    <property type="project" value="UniProtKB-SubCell"/>
</dbReference>
<feature type="transmembrane region" description="Helical" evidence="12">
    <location>
        <begin position="54"/>
        <end position="75"/>
    </location>
</feature>
<evidence type="ECO:0000256" key="8">
    <source>
        <dbReference type="ARBA" id="ARBA00022968"/>
    </source>
</evidence>
<evidence type="ECO:0000256" key="6">
    <source>
        <dbReference type="ARBA" id="ARBA00022801"/>
    </source>
</evidence>
<dbReference type="InterPro" id="IPR000718">
    <property type="entry name" value="Peptidase_M13"/>
</dbReference>
<dbReference type="Proteomes" id="UP000494163">
    <property type="component" value="Chromosome 3R"/>
</dbReference>
<evidence type="ECO:0000313" key="15">
    <source>
        <dbReference type="EMBL" id="ALC46697.1"/>
    </source>
</evidence>
<dbReference type="InterPro" id="IPR024079">
    <property type="entry name" value="MetalloPept_cat_dom_sf"/>
</dbReference>
<evidence type="ECO:0000256" key="7">
    <source>
        <dbReference type="ARBA" id="ARBA00022833"/>
    </source>
</evidence>
<organism evidence="15 16">
    <name type="scientific">Drosophila busckii</name>
    <name type="common">Fruit fly</name>
    <dbReference type="NCBI Taxonomy" id="30019"/>
    <lineage>
        <taxon>Eukaryota</taxon>
        <taxon>Metazoa</taxon>
        <taxon>Ecdysozoa</taxon>
        <taxon>Arthropoda</taxon>
        <taxon>Hexapoda</taxon>
        <taxon>Insecta</taxon>
        <taxon>Pterygota</taxon>
        <taxon>Neoptera</taxon>
        <taxon>Endopterygota</taxon>
        <taxon>Diptera</taxon>
        <taxon>Brachycera</taxon>
        <taxon>Muscomorpha</taxon>
        <taxon>Ephydroidea</taxon>
        <taxon>Drosophilidae</taxon>
        <taxon>Drosophila</taxon>
    </lineage>
</organism>
<dbReference type="Gene3D" id="1.10.1380.10">
    <property type="entry name" value="Neutral endopeptidase , domain2"/>
    <property type="match status" value="2"/>
</dbReference>
<dbReference type="Gene3D" id="3.40.390.10">
    <property type="entry name" value="Collagenase (Catalytic Domain)"/>
    <property type="match status" value="2"/>
</dbReference>
<dbReference type="SUPFAM" id="SSF55486">
    <property type="entry name" value="Metalloproteases ('zincins'), catalytic domain"/>
    <property type="match status" value="1"/>
</dbReference>
<dbReference type="CDD" id="cd08662">
    <property type="entry name" value="M13"/>
    <property type="match status" value="1"/>
</dbReference>
<dbReference type="OMA" id="DSHFNWQ"/>
<feature type="domain" description="Peptidase M13 N-terminal" evidence="14">
    <location>
        <begin position="280"/>
        <end position="332"/>
    </location>
</feature>
<gene>
    <name evidence="15" type="ORF">Dbus_chr3Rg1447</name>
</gene>
<dbReference type="InterPro" id="IPR018497">
    <property type="entry name" value="Peptidase_M13_C"/>
</dbReference>
<keyword evidence="12" id="KW-1133">Transmembrane helix</keyword>
<evidence type="ECO:0000256" key="12">
    <source>
        <dbReference type="SAM" id="Phobius"/>
    </source>
</evidence>
<keyword evidence="6" id="KW-0378">Hydrolase</keyword>